<sequence>MTTVSAFRPLRYFWLQSLLLLSLGAIIAYYLQIDDAITRHAAREGGLIDLTSALGYLICAGLMLVLGGRHVIKHHYPLIISVTLLGLRELDFDKRYSTLGLFKSATFRSPDVSLLEKAITLAIVLLVIWLFITLISKYLKPLLARAVEFNMVALSVACAGGLLVVARTLDGIARKLGDIGISVSMHTEVHTTIIEEVFELGAPYSLTIALFCYLHVYRRESTKRASSNS</sequence>
<gene>
    <name evidence="2" type="ORF">ACFOEB_14870</name>
</gene>
<organism evidence="2 3">
    <name type="scientific">Gilvimarinus japonicus</name>
    <dbReference type="NCBI Taxonomy" id="1796469"/>
    <lineage>
        <taxon>Bacteria</taxon>
        <taxon>Pseudomonadati</taxon>
        <taxon>Pseudomonadota</taxon>
        <taxon>Gammaproteobacteria</taxon>
        <taxon>Cellvibrionales</taxon>
        <taxon>Cellvibrionaceae</taxon>
        <taxon>Gilvimarinus</taxon>
    </lineage>
</organism>
<keyword evidence="1" id="KW-1133">Transmembrane helix</keyword>
<feature type="transmembrane region" description="Helical" evidence="1">
    <location>
        <begin position="151"/>
        <end position="169"/>
    </location>
</feature>
<evidence type="ECO:0000256" key="1">
    <source>
        <dbReference type="SAM" id="Phobius"/>
    </source>
</evidence>
<dbReference type="Proteomes" id="UP001595548">
    <property type="component" value="Unassembled WGS sequence"/>
</dbReference>
<name>A0ABV7HYI4_9GAMM</name>
<feature type="transmembrane region" description="Helical" evidence="1">
    <location>
        <begin position="12"/>
        <end position="33"/>
    </location>
</feature>
<feature type="transmembrane region" description="Helical" evidence="1">
    <location>
        <begin position="53"/>
        <end position="72"/>
    </location>
</feature>
<comment type="caution">
    <text evidence="2">The sequence shown here is derived from an EMBL/GenBank/DDBJ whole genome shotgun (WGS) entry which is preliminary data.</text>
</comment>
<evidence type="ECO:0000313" key="2">
    <source>
        <dbReference type="EMBL" id="MFC3156492.1"/>
    </source>
</evidence>
<keyword evidence="1" id="KW-0472">Membrane</keyword>
<feature type="transmembrane region" description="Helical" evidence="1">
    <location>
        <begin position="118"/>
        <end position="139"/>
    </location>
</feature>
<protein>
    <submittedName>
        <fullName evidence="2">Uncharacterized protein</fullName>
    </submittedName>
</protein>
<keyword evidence="1" id="KW-0812">Transmembrane</keyword>
<evidence type="ECO:0000313" key="3">
    <source>
        <dbReference type="Proteomes" id="UP001595548"/>
    </source>
</evidence>
<accession>A0ABV7HYI4</accession>
<proteinExistence type="predicted"/>
<dbReference type="RefSeq" id="WP_339615656.1">
    <property type="nucleotide sequence ID" value="NZ_AP031500.1"/>
</dbReference>
<reference evidence="3" key="1">
    <citation type="journal article" date="2019" name="Int. J. Syst. Evol. Microbiol.">
        <title>The Global Catalogue of Microorganisms (GCM) 10K type strain sequencing project: providing services to taxonomists for standard genome sequencing and annotation.</title>
        <authorList>
            <consortium name="The Broad Institute Genomics Platform"/>
            <consortium name="The Broad Institute Genome Sequencing Center for Infectious Disease"/>
            <person name="Wu L."/>
            <person name="Ma J."/>
        </authorList>
    </citation>
    <scope>NUCLEOTIDE SEQUENCE [LARGE SCALE GENOMIC DNA]</scope>
    <source>
        <strain evidence="3">KCTC 52141</strain>
    </source>
</reference>
<dbReference type="EMBL" id="JBHRTL010000031">
    <property type="protein sequence ID" value="MFC3156492.1"/>
    <property type="molecule type" value="Genomic_DNA"/>
</dbReference>
<keyword evidence="3" id="KW-1185">Reference proteome</keyword>